<dbReference type="InterPro" id="IPR017871">
    <property type="entry name" value="ABC_transporter-like_CS"/>
</dbReference>
<dbReference type="SUPFAM" id="SSF52540">
    <property type="entry name" value="P-loop containing nucleoside triphosphate hydrolases"/>
    <property type="match status" value="1"/>
</dbReference>
<dbReference type="InterPro" id="IPR050086">
    <property type="entry name" value="MetN_ABC_transporter-like"/>
</dbReference>
<dbReference type="PROSITE" id="PS50893">
    <property type="entry name" value="ABC_TRANSPORTER_2"/>
    <property type="match status" value="1"/>
</dbReference>
<keyword evidence="6" id="KW-0547">Nucleotide-binding</keyword>
<dbReference type="RefSeq" id="WP_094458581.1">
    <property type="nucleotide sequence ID" value="NZ_NOXU01000032.1"/>
</dbReference>
<dbReference type="GO" id="GO:0016887">
    <property type="term" value="F:ATP hydrolysis activity"/>
    <property type="evidence" value="ECO:0007669"/>
    <property type="project" value="InterPro"/>
</dbReference>
<protein>
    <recommendedName>
        <fullName evidence="3">Cell division ATP-binding protein FtsE</fullName>
    </recommendedName>
</protein>
<keyword evidence="8" id="KW-1278">Translocase</keyword>
<dbReference type="AlphaFoldDB" id="A0A255YRG2"/>
<dbReference type="GO" id="GO:0005524">
    <property type="term" value="F:ATP binding"/>
    <property type="evidence" value="ECO:0007669"/>
    <property type="project" value="UniProtKB-KW"/>
</dbReference>
<evidence type="ECO:0000256" key="10">
    <source>
        <dbReference type="ARBA" id="ARBA00023136"/>
    </source>
</evidence>
<evidence type="ECO:0000256" key="2">
    <source>
        <dbReference type="ARBA" id="ARBA00005417"/>
    </source>
</evidence>
<dbReference type="EMBL" id="NOXU01000032">
    <property type="protein sequence ID" value="OYQ31808.1"/>
    <property type="molecule type" value="Genomic_DNA"/>
</dbReference>
<dbReference type="SUPFAM" id="SSF55021">
    <property type="entry name" value="ACT-like"/>
    <property type="match status" value="1"/>
</dbReference>
<keyword evidence="9" id="KW-0029">Amino-acid transport</keyword>
<dbReference type="SMART" id="SM00930">
    <property type="entry name" value="NIL"/>
    <property type="match status" value="1"/>
</dbReference>
<organism evidence="12 13">
    <name type="scientific">Niveispirillum lacus</name>
    <dbReference type="NCBI Taxonomy" id="1981099"/>
    <lineage>
        <taxon>Bacteria</taxon>
        <taxon>Pseudomonadati</taxon>
        <taxon>Pseudomonadota</taxon>
        <taxon>Alphaproteobacteria</taxon>
        <taxon>Rhodospirillales</taxon>
        <taxon>Azospirillaceae</taxon>
        <taxon>Niveispirillum</taxon>
    </lineage>
</organism>
<comment type="similarity">
    <text evidence="2">Belongs to the ABC transporter superfamily.</text>
</comment>
<dbReference type="GO" id="GO:0005886">
    <property type="term" value="C:plasma membrane"/>
    <property type="evidence" value="ECO:0007669"/>
    <property type="project" value="UniProtKB-ARBA"/>
</dbReference>
<dbReference type="InterPro" id="IPR027417">
    <property type="entry name" value="P-loop_NTPase"/>
</dbReference>
<sequence length="351" mass="36553">MVRLAGITKIFHGKDGQTVAALAGIDLNILRGGITAIVGPSGAGKSSLLRAVNVLERPDTGTVNVGGRDLTSLDDESLRRARQSIGMIFQHFNLLANRTVAGNVALSLELAGWPTAKIGPRVAELLNLVGLTDKATHYPAALSGGQKQRVGIARALAPNPQLLLCDEATSALDPETTRQILALIRKINRELGLTVLLITHEMAVVREVADQVVVLEAGRIIEQGPVAQVFAHPQHQTTRCFLLGETGTELPPALAARLLTTPIADGATLIRLHAVGELAASPLLSDLGAAGIAARLIAGRVQPLGDRPFAGLIAALTGNVGAIDNAIHQLRARGAEIEVLGHVATDAVTAG</sequence>
<dbReference type="InterPro" id="IPR045865">
    <property type="entry name" value="ACT-like_dom_sf"/>
</dbReference>
<comment type="caution">
    <text evidence="12">The sequence shown here is derived from an EMBL/GenBank/DDBJ whole genome shotgun (WGS) entry which is preliminary data.</text>
</comment>
<evidence type="ECO:0000256" key="6">
    <source>
        <dbReference type="ARBA" id="ARBA00022741"/>
    </source>
</evidence>
<evidence type="ECO:0000256" key="5">
    <source>
        <dbReference type="ARBA" id="ARBA00022475"/>
    </source>
</evidence>
<dbReference type="SMART" id="SM00382">
    <property type="entry name" value="AAA"/>
    <property type="match status" value="1"/>
</dbReference>
<keyword evidence="13" id="KW-1185">Reference proteome</keyword>
<dbReference type="GO" id="GO:0006865">
    <property type="term" value="P:amino acid transport"/>
    <property type="evidence" value="ECO:0007669"/>
    <property type="project" value="UniProtKB-KW"/>
</dbReference>
<dbReference type="Pfam" id="PF09383">
    <property type="entry name" value="NIL"/>
    <property type="match status" value="1"/>
</dbReference>
<evidence type="ECO:0000256" key="1">
    <source>
        <dbReference type="ARBA" id="ARBA00002579"/>
    </source>
</evidence>
<dbReference type="InterPro" id="IPR018449">
    <property type="entry name" value="NIL_domain"/>
</dbReference>
<dbReference type="InterPro" id="IPR003439">
    <property type="entry name" value="ABC_transporter-like_ATP-bd"/>
</dbReference>
<proteinExistence type="inferred from homology"/>
<dbReference type="Gene3D" id="3.30.70.260">
    <property type="match status" value="1"/>
</dbReference>
<dbReference type="Gene3D" id="3.40.50.300">
    <property type="entry name" value="P-loop containing nucleotide triphosphate hydrolases"/>
    <property type="match status" value="1"/>
</dbReference>
<dbReference type="PANTHER" id="PTHR43166">
    <property type="entry name" value="AMINO ACID IMPORT ATP-BINDING PROTEIN"/>
    <property type="match status" value="1"/>
</dbReference>
<evidence type="ECO:0000256" key="9">
    <source>
        <dbReference type="ARBA" id="ARBA00022970"/>
    </source>
</evidence>
<evidence type="ECO:0000313" key="13">
    <source>
        <dbReference type="Proteomes" id="UP000216998"/>
    </source>
</evidence>
<evidence type="ECO:0000256" key="4">
    <source>
        <dbReference type="ARBA" id="ARBA00022448"/>
    </source>
</evidence>
<dbReference type="PANTHER" id="PTHR43166:SF30">
    <property type="entry name" value="METHIONINE IMPORT ATP-BINDING PROTEIN METN"/>
    <property type="match status" value="1"/>
</dbReference>
<evidence type="ECO:0000259" key="11">
    <source>
        <dbReference type="PROSITE" id="PS50893"/>
    </source>
</evidence>
<keyword evidence="5" id="KW-1003">Cell membrane</keyword>
<dbReference type="OrthoDB" id="9802264at2"/>
<keyword evidence="7" id="KW-0067">ATP-binding</keyword>
<dbReference type="Pfam" id="PF00005">
    <property type="entry name" value="ABC_tran"/>
    <property type="match status" value="1"/>
</dbReference>
<accession>A0A255YRG2</accession>
<feature type="domain" description="ABC transporter" evidence="11">
    <location>
        <begin position="2"/>
        <end position="242"/>
    </location>
</feature>
<dbReference type="Proteomes" id="UP000216998">
    <property type="component" value="Unassembled WGS sequence"/>
</dbReference>
<keyword evidence="4" id="KW-0813">Transport</keyword>
<dbReference type="FunFam" id="3.40.50.300:FF:000056">
    <property type="entry name" value="Cell division ATP-binding protein FtsE"/>
    <property type="match status" value="1"/>
</dbReference>
<reference evidence="12 13" key="1">
    <citation type="submission" date="2017-07" db="EMBL/GenBank/DDBJ databases">
        <title>Niveispirillum cyanobacteriorum sp. nov., isolated from cyanobacterial aggregates in a eutrophic lake.</title>
        <authorList>
            <person name="Cai H."/>
        </authorList>
    </citation>
    <scope>NUCLEOTIDE SEQUENCE [LARGE SCALE GENOMIC DNA]</scope>
    <source>
        <strain evidence="13">TH1-14</strain>
    </source>
</reference>
<comment type="function">
    <text evidence="1">Part of the ABC transporter FtsEX involved in cellular division. Important for assembly or stability of the septal ring.</text>
</comment>
<keyword evidence="10" id="KW-0472">Membrane</keyword>
<dbReference type="InterPro" id="IPR003593">
    <property type="entry name" value="AAA+_ATPase"/>
</dbReference>
<evidence type="ECO:0000256" key="3">
    <source>
        <dbReference type="ARBA" id="ARBA00020019"/>
    </source>
</evidence>
<evidence type="ECO:0000313" key="12">
    <source>
        <dbReference type="EMBL" id="OYQ31808.1"/>
    </source>
</evidence>
<name>A0A255YRG2_9PROT</name>
<dbReference type="PROSITE" id="PS00211">
    <property type="entry name" value="ABC_TRANSPORTER_1"/>
    <property type="match status" value="1"/>
</dbReference>
<evidence type="ECO:0000256" key="7">
    <source>
        <dbReference type="ARBA" id="ARBA00022840"/>
    </source>
</evidence>
<dbReference type="InterPro" id="IPR041701">
    <property type="entry name" value="MetN_ABC"/>
</dbReference>
<gene>
    <name evidence="12" type="ORF">CHU95_20280</name>
</gene>
<dbReference type="CDD" id="cd03258">
    <property type="entry name" value="ABC_MetN_methionine_transporter"/>
    <property type="match status" value="1"/>
</dbReference>
<evidence type="ECO:0000256" key="8">
    <source>
        <dbReference type="ARBA" id="ARBA00022967"/>
    </source>
</evidence>